<dbReference type="EMBL" id="JACHIA010000004">
    <property type="protein sequence ID" value="MBB6070232.1"/>
    <property type="molecule type" value="Genomic_DNA"/>
</dbReference>
<dbReference type="InterPro" id="IPR036390">
    <property type="entry name" value="WH_DNA-bd_sf"/>
</dbReference>
<keyword evidence="11 16" id="KW-0472">Membrane</keyword>
<keyword evidence="6 14" id="KW-0547">Nucleotide-binding</keyword>
<dbReference type="PANTHER" id="PTHR22683:SF41">
    <property type="entry name" value="DNA TRANSLOCASE FTSK"/>
    <property type="match status" value="1"/>
</dbReference>
<gene>
    <name evidence="18" type="ORF">HNQ61_001851</name>
</gene>
<dbReference type="SMART" id="SM00382">
    <property type="entry name" value="AAA"/>
    <property type="match status" value="1"/>
</dbReference>
<feature type="transmembrane region" description="Helical" evidence="16">
    <location>
        <begin position="129"/>
        <end position="162"/>
    </location>
</feature>
<dbReference type="Gene3D" id="3.30.980.40">
    <property type="match status" value="1"/>
</dbReference>
<comment type="subcellular location">
    <subcellularLocation>
        <location evidence="1">Cell membrane</location>
        <topology evidence="1">Multi-pass membrane protein</topology>
    </subcellularLocation>
</comment>
<feature type="transmembrane region" description="Helical" evidence="16">
    <location>
        <begin position="15"/>
        <end position="40"/>
    </location>
</feature>
<evidence type="ECO:0000259" key="17">
    <source>
        <dbReference type="PROSITE" id="PS50901"/>
    </source>
</evidence>
<dbReference type="InterPro" id="IPR025199">
    <property type="entry name" value="FtsK_4TM"/>
</dbReference>
<evidence type="ECO:0000256" key="3">
    <source>
        <dbReference type="ARBA" id="ARBA00022475"/>
    </source>
</evidence>
<sequence length="826" mass="88449">MSPVFSLDDKQRRELWGLGLFSLGLLLALSLFPVAVLGTAGRVFPAGNVVGVVGGGLNRAIFGFLGIASVVLPTLAVIWGAFAYRKIEAAPVVRWSCLLLGLSLVIPATVSVLSGTAGQPDGAAGWLGAAFALLLVSFVGTVGGSIILFFLFAALCIATVGWNPLRTLLRGGQYAASRTRQAAVALPRPTLALPSPLMLVPRRGASVADEEDEDDDVSPVPLRPRPAQGQRPAEVEDDFEDADIESWEPEDVFMDPDATLLDGVMPAAPVPAAARAGAKPAAKAKPAPSAPPARGLKAEQGELLPEDSGDPFANDLPTTGMLVAPPVRDETRSKLELDKLGQVLIDKLATFKIEGEIVGMTAGPVVTQFEISPAPGIKVARIANLEADLALALRAPSVRIVAPIPGKGAVGVEVPNPTPEMVFFRETVESPAFRTSKAALPLALGKDIAGRPTVVDLAKMPHLLIAGATGSGKSVCVNTIITSLIYRHTPRTLRFLMVDPKMVELSMYNDLPHLRHPVVTDNNDAAAVLKWAVLEMERRYELLSVNGVRNLADFNKRLEQGGIVRSPEADGDEGDPDRWLYKGGELPYIVFIIDELADLMMTVQGDVEKPLALLAQKARAIGIHLILATQRPSVNVITGLIKANFPSRIAFRVSSKVDSRTILDQNGADALLGNGDMLMLPPASSEPVRLQGAYLSTEETEQLMSWYREQARLRREEAIERGLDPGTIAEANILDEVRAQEDSGELEADEEPGERDKLFRQAAESCIQHQGGSTSLLQRRMRIGYGRAARIMDQLEKAGILGPPDGSKPRDVLIDFAQLDSICGDN</sequence>
<evidence type="ECO:0000256" key="4">
    <source>
        <dbReference type="ARBA" id="ARBA00022618"/>
    </source>
</evidence>
<dbReference type="GO" id="GO:0051301">
    <property type="term" value="P:cell division"/>
    <property type="evidence" value="ECO:0007669"/>
    <property type="project" value="UniProtKB-KW"/>
</dbReference>
<dbReference type="Pfam" id="PF17854">
    <property type="entry name" value="FtsK_alpha"/>
    <property type="match status" value="1"/>
</dbReference>
<dbReference type="InterPro" id="IPR027417">
    <property type="entry name" value="P-loop_NTPase"/>
</dbReference>
<dbReference type="InterPro" id="IPR050206">
    <property type="entry name" value="FtsK/SpoIIIE/SftA"/>
</dbReference>
<feature type="transmembrane region" description="Helical" evidence="16">
    <location>
        <begin position="96"/>
        <end position="117"/>
    </location>
</feature>
<dbReference type="GO" id="GO:0007059">
    <property type="term" value="P:chromosome segregation"/>
    <property type="evidence" value="ECO:0007669"/>
    <property type="project" value="UniProtKB-KW"/>
</dbReference>
<comment type="caution">
    <text evidence="18">The sequence shown here is derived from an EMBL/GenBank/DDBJ whole genome shotgun (WGS) entry which is preliminary data.</text>
</comment>
<feature type="compositionally biased region" description="Acidic residues" evidence="15">
    <location>
        <begin position="208"/>
        <end position="217"/>
    </location>
</feature>
<keyword evidence="9 16" id="KW-1133">Transmembrane helix</keyword>
<dbReference type="GO" id="GO:0005524">
    <property type="term" value="F:ATP binding"/>
    <property type="evidence" value="ECO:0007669"/>
    <property type="project" value="UniProtKB-UniRule"/>
</dbReference>
<dbReference type="InterPro" id="IPR002543">
    <property type="entry name" value="FtsK_dom"/>
</dbReference>
<dbReference type="RefSeq" id="WP_170035629.1">
    <property type="nucleotide sequence ID" value="NZ_JABDTL010000001.1"/>
</dbReference>
<feature type="transmembrane region" description="Helical" evidence="16">
    <location>
        <begin position="60"/>
        <end position="84"/>
    </location>
</feature>
<evidence type="ECO:0000256" key="11">
    <source>
        <dbReference type="ARBA" id="ARBA00023136"/>
    </source>
</evidence>
<name>A0A841GRJ3_9BACT</name>
<feature type="domain" description="FtsK" evidence="17">
    <location>
        <begin position="450"/>
        <end position="660"/>
    </location>
</feature>
<dbReference type="Gene3D" id="1.10.10.10">
    <property type="entry name" value="Winged helix-like DNA-binding domain superfamily/Winged helix DNA-binding domain"/>
    <property type="match status" value="1"/>
</dbReference>
<dbReference type="Pfam" id="PF09397">
    <property type="entry name" value="FtsK_gamma"/>
    <property type="match status" value="1"/>
</dbReference>
<feature type="binding site" evidence="14">
    <location>
        <begin position="467"/>
        <end position="474"/>
    </location>
    <ligand>
        <name>ATP</name>
        <dbReference type="ChEBI" id="CHEBI:30616"/>
    </ligand>
</feature>
<proteinExistence type="inferred from homology"/>
<comment type="similarity">
    <text evidence="2">Belongs to the FtsK/SpoIIIE/SftA family.</text>
</comment>
<keyword evidence="12" id="KW-0131">Cell cycle</keyword>
<evidence type="ECO:0000256" key="2">
    <source>
        <dbReference type="ARBA" id="ARBA00006474"/>
    </source>
</evidence>
<dbReference type="AlphaFoldDB" id="A0A841GRJ3"/>
<keyword evidence="3" id="KW-1003">Cell membrane</keyword>
<reference evidence="18 19" key="1">
    <citation type="submission" date="2020-08" db="EMBL/GenBank/DDBJ databases">
        <title>Genomic Encyclopedia of Type Strains, Phase IV (KMG-IV): sequencing the most valuable type-strain genomes for metagenomic binning, comparative biology and taxonomic classification.</title>
        <authorList>
            <person name="Goeker M."/>
        </authorList>
    </citation>
    <scope>NUCLEOTIDE SEQUENCE [LARGE SCALE GENOMIC DNA]</scope>
    <source>
        <strain evidence="18 19">DSM 29007</strain>
    </source>
</reference>
<evidence type="ECO:0000256" key="5">
    <source>
        <dbReference type="ARBA" id="ARBA00022692"/>
    </source>
</evidence>
<evidence type="ECO:0000256" key="9">
    <source>
        <dbReference type="ARBA" id="ARBA00022989"/>
    </source>
</evidence>
<dbReference type="PROSITE" id="PS50901">
    <property type="entry name" value="FTSK"/>
    <property type="match status" value="1"/>
</dbReference>
<dbReference type="SMART" id="SM00843">
    <property type="entry name" value="Ftsk_gamma"/>
    <property type="match status" value="1"/>
</dbReference>
<dbReference type="InterPro" id="IPR018541">
    <property type="entry name" value="Ftsk_gamma"/>
</dbReference>
<evidence type="ECO:0000313" key="18">
    <source>
        <dbReference type="EMBL" id="MBB6070232.1"/>
    </source>
</evidence>
<dbReference type="SUPFAM" id="SSF52540">
    <property type="entry name" value="P-loop containing nucleoside triphosphate hydrolases"/>
    <property type="match status" value="1"/>
</dbReference>
<dbReference type="Pfam" id="PF01580">
    <property type="entry name" value="FtsK_SpoIIIE"/>
    <property type="match status" value="1"/>
</dbReference>
<dbReference type="SUPFAM" id="SSF46785">
    <property type="entry name" value="Winged helix' DNA-binding domain"/>
    <property type="match status" value="1"/>
</dbReference>
<evidence type="ECO:0000256" key="6">
    <source>
        <dbReference type="ARBA" id="ARBA00022741"/>
    </source>
</evidence>
<keyword evidence="8 14" id="KW-0067">ATP-binding</keyword>
<dbReference type="InterPro" id="IPR003593">
    <property type="entry name" value="AAA+_ATPase"/>
</dbReference>
<dbReference type="Gene3D" id="3.40.50.300">
    <property type="entry name" value="P-loop containing nucleotide triphosphate hydrolases"/>
    <property type="match status" value="1"/>
</dbReference>
<keyword evidence="5 16" id="KW-0812">Transmembrane</keyword>
<dbReference type="GO" id="GO:0005886">
    <property type="term" value="C:plasma membrane"/>
    <property type="evidence" value="ECO:0007669"/>
    <property type="project" value="UniProtKB-SubCell"/>
</dbReference>
<evidence type="ECO:0000256" key="10">
    <source>
        <dbReference type="ARBA" id="ARBA00023125"/>
    </source>
</evidence>
<comment type="subunit">
    <text evidence="13">Homohexamer. Forms a ring that surrounds DNA.</text>
</comment>
<evidence type="ECO:0000256" key="8">
    <source>
        <dbReference type="ARBA" id="ARBA00022840"/>
    </source>
</evidence>
<evidence type="ECO:0000256" key="7">
    <source>
        <dbReference type="ARBA" id="ARBA00022829"/>
    </source>
</evidence>
<evidence type="ECO:0000256" key="15">
    <source>
        <dbReference type="SAM" id="MobiDB-lite"/>
    </source>
</evidence>
<evidence type="ECO:0000256" key="1">
    <source>
        <dbReference type="ARBA" id="ARBA00004651"/>
    </source>
</evidence>
<evidence type="ECO:0000313" key="19">
    <source>
        <dbReference type="Proteomes" id="UP000582837"/>
    </source>
</evidence>
<keyword evidence="7" id="KW-0159">Chromosome partition</keyword>
<accession>A0A841GRJ3</accession>
<evidence type="ECO:0000256" key="14">
    <source>
        <dbReference type="PROSITE-ProRule" id="PRU00289"/>
    </source>
</evidence>
<keyword evidence="10" id="KW-0238">DNA-binding</keyword>
<protein>
    <submittedName>
        <fullName evidence="18">S-DNA-T family DNA segregation ATPase FtsK/SpoIIIE</fullName>
    </submittedName>
</protein>
<feature type="compositionally biased region" description="Low complexity" evidence="15">
    <location>
        <begin position="276"/>
        <end position="287"/>
    </location>
</feature>
<feature type="region of interest" description="Disordered" evidence="15">
    <location>
        <begin position="204"/>
        <end position="238"/>
    </location>
</feature>
<dbReference type="Proteomes" id="UP000582837">
    <property type="component" value="Unassembled WGS sequence"/>
</dbReference>
<dbReference type="InterPro" id="IPR041027">
    <property type="entry name" value="FtsK_alpha"/>
</dbReference>
<feature type="region of interest" description="Disordered" evidence="15">
    <location>
        <begin position="276"/>
        <end position="295"/>
    </location>
</feature>
<evidence type="ECO:0000256" key="12">
    <source>
        <dbReference type="ARBA" id="ARBA00023306"/>
    </source>
</evidence>
<dbReference type="Pfam" id="PF13491">
    <property type="entry name" value="FtsK_4TM"/>
    <property type="match status" value="1"/>
</dbReference>
<dbReference type="GO" id="GO:0003677">
    <property type="term" value="F:DNA binding"/>
    <property type="evidence" value="ECO:0007669"/>
    <property type="project" value="UniProtKB-KW"/>
</dbReference>
<keyword evidence="4" id="KW-0132">Cell division</keyword>
<dbReference type="InterPro" id="IPR036388">
    <property type="entry name" value="WH-like_DNA-bd_sf"/>
</dbReference>
<evidence type="ECO:0000256" key="16">
    <source>
        <dbReference type="SAM" id="Phobius"/>
    </source>
</evidence>
<evidence type="ECO:0000256" key="13">
    <source>
        <dbReference type="ARBA" id="ARBA00025923"/>
    </source>
</evidence>
<dbReference type="PANTHER" id="PTHR22683">
    <property type="entry name" value="SPORULATION PROTEIN RELATED"/>
    <property type="match status" value="1"/>
</dbReference>
<keyword evidence="19" id="KW-1185">Reference proteome</keyword>
<organism evidence="18 19">
    <name type="scientific">Longimicrobium terrae</name>
    <dbReference type="NCBI Taxonomy" id="1639882"/>
    <lineage>
        <taxon>Bacteria</taxon>
        <taxon>Pseudomonadati</taxon>
        <taxon>Gemmatimonadota</taxon>
        <taxon>Longimicrobiia</taxon>
        <taxon>Longimicrobiales</taxon>
        <taxon>Longimicrobiaceae</taxon>
        <taxon>Longimicrobium</taxon>
    </lineage>
</organism>